<gene>
    <name evidence="1" type="ORF">H6G24_30365</name>
</gene>
<keyword evidence="2" id="KW-1185">Reference proteome</keyword>
<accession>A0ABR8AIY7</accession>
<organism evidence="1 2">
    <name type="scientific">Calothrix parietina FACHB-288</name>
    <dbReference type="NCBI Taxonomy" id="2692896"/>
    <lineage>
        <taxon>Bacteria</taxon>
        <taxon>Bacillati</taxon>
        <taxon>Cyanobacteriota</taxon>
        <taxon>Cyanophyceae</taxon>
        <taxon>Nostocales</taxon>
        <taxon>Calotrichaceae</taxon>
        <taxon>Calothrix</taxon>
    </lineage>
</organism>
<evidence type="ECO:0000313" key="2">
    <source>
        <dbReference type="Proteomes" id="UP000658514"/>
    </source>
</evidence>
<dbReference type="EMBL" id="JACJQH010000066">
    <property type="protein sequence ID" value="MBD2199729.1"/>
    <property type="molecule type" value="Genomic_DNA"/>
</dbReference>
<sequence length="54" mass="6262">MAVSNPQLKVEWLSGESQQALADQTKFLTELRYWQELKTYPGMRSQFQALELGD</sequence>
<reference evidence="1 2" key="1">
    <citation type="journal article" date="2020" name="ISME J.">
        <title>Comparative genomics reveals insights into cyanobacterial evolution and habitat adaptation.</title>
        <authorList>
            <person name="Chen M.Y."/>
            <person name="Teng W.K."/>
            <person name="Zhao L."/>
            <person name="Hu C.X."/>
            <person name="Zhou Y.K."/>
            <person name="Han B.P."/>
            <person name="Song L.R."/>
            <person name="Shu W.S."/>
        </authorList>
    </citation>
    <scope>NUCLEOTIDE SEQUENCE [LARGE SCALE GENOMIC DNA]</scope>
    <source>
        <strain evidence="1 2">FACHB-288</strain>
    </source>
</reference>
<dbReference type="RefSeq" id="WP_190549490.1">
    <property type="nucleotide sequence ID" value="NZ_CAWPNO010000102.1"/>
</dbReference>
<comment type="caution">
    <text evidence="1">The sequence shown here is derived from an EMBL/GenBank/DDBJ whole genome shotgun (WGS) entry which is preliminary data.</text>
</comment>
<proteinExistence type="predicted"/>
<name>A0ABR8AIY7_9CYAN</name>
<protein>
    <submittedName>
        <fullName evidence="1">Uncharacterized protein</fullName>
    </submittedName>
</protein>
<dbReference type="Proteomes" id="UP000658514">
    <property type="component" value="Unassembled WGS sequence"/>
</dbReference>
<evidence type="ECO:0000313" key="1">
    <source>
        <dbReference type="EMBL" id="MBD2199729.1"/>
    </source>
</evidence>